<dbReference type="InterPro" id="IPR000120">
    <property type="entry name" value="Amidase"/>
</dbReference>
<dbReference type="InterPro" id="IPR020556">
    <property type="entry name" value="Amidase_CS"/>
</dbReference>
<dbReference type="GO" id="GO:0016740">
    <property type="term" value="F:transferase activity"/>
    <property type="evidence" value="ECO:0007669"/>
    <property type="project" value="UniProtKB-KW"/>
</dbReference>
<evidence type="ECO:0000313" key="5">
    <source>
        <dbReference type="EMBL" id="MBB4103272.1"/>
    </source>
</evidence>
<sequence length="478" mass="50802">MNISKPIDLPGEDICWLTIAELTDGYRTGALSPVAVAKALIERIRALDPAVNCIVHVDEAYTLAMAEQSLVRWQAGRPLSAMDGVPVTIKDLSAVAGMPKRRGSLLFGTDPVAEDTPCVARMREAGAVFLAKTATPEAGCKVVTQSQVHGVTRNPYNLTKTPGGSSGGASAALALGFGPVALGSDGAGSIRIPAAYTNLFGIKPGFGRVPAFPPDIDMPHSVVGPLSRTVEDAAIMLDIISRPEPRDPYMWPVPFALPADLAEPDISGFRIAFSSRLGCTAPLIDPESDALVEEALPLLVAAGAQVTREDPLWPVDPFTPFKVFWETACFAAVEGTAPEKRPLLDPLIRSVGVSGAAVDLLGYMRAMEQRMAIAAASKAFFERYDLLVGPVMPVPAYAAERDVPEGYASEDWDWCPYTYPWNMTGQPAASVPIGFTAAGLPVGVQIIGRVGGEADILRAARAIERARPLHQRRPPMLG</sequence>
<organism evidence="5 6">
    <name type="scientific">Allorhizobium borbori</name>
    <dbReference type="NCBI Taxonomy" id="485907"/>
    <lineage>
        <taxon>Bacteria</taxon>
        <taxon>Pseudomonadati</taxon>
        <taxon>Pseudomonadota</taxon>
        <taxon>Alphaproteobacteria</taxon>
        <taxon>Hyphomicrobiales</taxon>
        <taxon>Rhizobiaceae</taxon>
        <taxon>Rhizobium/Agrobacterium group</taxon>
        <taxon>Allorhizobium</taxon>
    </lineage>
</organism>
<feature type="domain" description="Amidase" evidence="4">
    <location>
        <begin position="36"/>
        <end position="457"/>
    </location>
</feature>
<name>A0A7W6K1A0_9HYPH</name>
<reference evidence="5 6" key="1">
    <citation type="submission" date="2020-08" db="EMBL/GenBank/DDBJ databases">
        <title>Genomic Encyclopedia of Type Strains, Phase IV (KMG-IV): sequencing the most valuable type-strain genomes for metagenomic binning, comparative biology and taxonomic classification.</title>
        <authorList>
            <person name="Goeker M."/>
        </authorList>
    </citation>
    <scope>NUCLEOTIDE SEQUENCE [LARGE SCALE GENOMIC DNA]</scope>
    <source>
        <strain evidence="5 6">DSM 26385</strain>
    </source>
</reference>
<keyword evidence="5" id="KW-0436">Ligase</keyword>
<dbReference type="Gene3D" id="3.90.1300.10">
    <property type="entry name" value="Amidase signature (AS) domain"/>
    <property type="match status" value="1"/>
</dbReference>
<dbReference type="InterPro" id="IPR023631">
    <property type="entry name" value="Amidase_dom"/>
</dbReference>
<dbReference type="PANTHER" id="PTHR11895:SF7">
    <property type="entry name" value="GLUTAMYL-TRNA(GLN) AMIDOTRANSFERASE SUBUNIT A, MITOCHONDRIAL"/>
    <property type="match status" value="1"/>
</dbReference>
<keyword evidence="5" id="KW-0808">Transferase</keyword>
<accession>A0A7W6K1A0</accession>
<gene>
    <name evidence="5" type="ORF">GGQ66_001829</name>
</gene>
<proteinExistence type="inferred from homology"/>
<dbReference type="EMBL" id="JACIDU010000006">
    <property type="protein sequence ID" value="MBB4103272.1"/>
    <property type="molecule type" value="Genomic_DNA"/>
</dbReference>
<dbReference type="RefSeq" id="WP_183791636.1">
    <property type="nucleotide sequence ID" value="NZ_JACIDU010000006.1"/>
</dbReference>
<dbReference type="AlphaFoldDB" id="A0A7W6K1A0"/>
<dbReference type="PROSITE" id="PS00571">
    <property type="entry name" value="AMIDASES"/>
    <property type="match status" value="1"/>
</dbReference>
<dbReference type="GO" id="GO:0016874">
    <property type="term" value="F:ligase activity"/>
    <property type="evidence" value="ECO:0007669"/>
    <property type="project" value="UniProtKB-KW"/>
</dbReference>
<comment type="caution">
    <text evidence="5">The sequence shown here is derived from an EMBL/GenBank/DDBJ whole genome shotgun (WGS) entry which is preliminary data.</text>
</comment>
<protein>
    <recommendedName>
        <fullName evidence="3">Indoleacetamide hydrolase</fullName>
    </recommendedName>
</protein>
<evidence type="ECO:0000256" key="1">
    <source>
        <dbReference type="ARBA" id="ARBA00003871"/>
    </source>
</evidence>
<evidence type="ECO:0000256" key="2">
    <source>
        <dbReference type="ARBA" id="ARBA00009199"/>
    </source>
</evidence>
<dbReference type="InterPro" id="IPR036928">
    <property type="entry name" value="AS_sf"/>
</dbReference>
<dbReference type="SUPFAM" id="SSF75304">
    <property type="entry name" value="Amidase signature (AS) enzymes"/>
    <property type="match status" value="1"/>
</dbReference>
<evidence type="ECO:0000256" key="3">
    <source>
        <dbReference type="ARBA" id="ARBA00021874"/>
    </source>
</evidence>
<dbReference type="PANTHER" id="PTHR11895">
    <property type="entry name" value="TRANSAMIDASE"/>
    <property type="match status" value="1"/>
</dbReference>
<evidence type="ECO:0000313" key="6">
    <source>
        <dbReference type="Proteomes" id="UP000584824"/>
    </source>
</evidence>
<comment type="function">
    <text evidence="1">Hydrolyzes indole-3-acetamide (IAM) into indole-3-acetic acid (IAA).</text>
</comment>
<evidence type="ECO:0000259" key="4">
    <source>
        <dbReference type="Pfam" id="PF01425"/>
    </source>
</evidence>
<keyword evidence="6" id="KW-1185">Reference proteome</keyword>
<dbReference type="Pfam" id="PF01425">
    <property type="entry name" value="Amidase"/>
    <property type="match status" value="1"/>
</dbReference>
<dbReference type="Proteomes" id="UP000584824">
    <property type="component" value="Unassembled WGS sequence"/>
</dbReference>
<comment type="similarity">
    <text evidence="2">Belongs to the amidase family.</text>
</comment>